<sequence>MTLTPYRALVRALGAAAFVALAAPSVAQDLHADDTSFNLFNDTARGVDSFAVMMPAGGYSNNWLAQRMVPGTGLTLQFPFDMGGQCDLKTRITYEDGSIQELIVTYCGTAAVFLENTGIRFD</sequence>
<protein>
    <submittedName>
        <fullName evidence="2">Uncharacterized protein</fullName>
    </submittedName>
</protein>
<evidence type="ECO:0000313" key="2">
    <source>
        <dbReference type="EMBL" id="MCW1932116.1"/>
    </source>
</evidence>
<keyword evidence="1" id="KW-0732">Signal</keyword>
<dbReference type="RefSeq" id="WP_264505180.1">
    <property type="nucleotide sequence ID" value="NZ_JAPDFL010000001.1"/>
</dbReference>
<dbReference type="EMBL" id="JAPDFL010000001">
    <property type="protein sequence ID" value="MCW1932116.1"/>
    <property type="molecule type" value="Genomic_DNA"/>
</dbReference>
<proteinExistence type="predicted"/>
<organism evidence="2 3">
    <name type="scientific">Pararhodobacter zhoushanensis</name>
    <dbReference type="NCBI Taxonomy" id="2479545"/>
    <lineage>
        <taxon>Bacteria</taxon>
        <taxon>Pseudomonadati</taxon>
        <taxon>Pseudomonadota</taxon>
        <taxon>Alphaproteobacteria</taxon>
        <taxon>Rhodobacterales</taxon>
        <taxon>Paracoccaceae</taxon>
        <taxon>Pararhodobacter</taxon>
    </lineage>
</organism>
<comment type="caution">
    <text evidence="2">The sequence shown here is derived from an EMBL/GenBank/DDBJ whole genome shotgun (WGS) entry which is preliminary data.</text>
</comment>
<feature type="signal peptide" evidence="1">
    <location>
        <begin position="1"/>
        <end position="22"/>
    </location>
</feature>
<feature type="chain" id="PRO_5047097532" evidence="1">
    <location>
        <begin position="23"/>
        <end position="122"/>
    </location>
</feature>
<keyword evidence="3" id="KW-1185">Reference proteome</keyword>
<dbReference type="Proteomes" id="UP001208938">
    <property type="component" value="Unassembled WGS sequence"/>
</dbReference>
<name>A0ABT3GX73_9RHOB</name>
<evidence type="ECO:0000313" key="3">
    <source>
        <dbReference type="Proteomes" id="UP001208938"/>
    </source>
</evidence>
<gene>
    <name evidence="2" type="ORF">OKW52_07525</name>
</gene>
<evidence type="ECO:0000256" key="1">
    <source>
        <dbReference type="SAM" id="SignalP"/>
    </source>
</evidence>
<reference evidence="2 3" key="1">
    <citation type="submission" date="2022-10" db="EMBL/GenBank/DDBJ databases">
        <title>Pararhodobacter sp. nov., isolated from marine algae.</title>
        <authorList>
            <person name="Choi B.J."/>
            <person name="Kim J.M."/>
            <person name="Lee J.K."/>
            <person name="Choi D.G."/>
            <person name="Jeon C.O."/>
        </authorList>
    </citation>
    <scope>NUCLEOTIDE SEQUENCE [LARGE SCALE GENOMIC DNA]</scope>
    <source>
        <strain evidence="2 3">ZQ420</strain>
    </source>
</reference>
<accession>A0ABT3GX73</accession>